<feature type="transmembrane region" description="Helical" evidence="1">
    <location>
        <begin position="45"/>
        <end position="63"/>
    </location>
</feature>
<organism evidence="2 3">
    <name type="scientific">Blautia difficilis</name>
    <dbReference type="NCBI Taxonomy" id="2763027"/>
    <lineage>
        <taxon>Bacteria</taxon>
        <taxon>Bacillati</taxon>
        <taxon>Bacillota</taxon>
        <taxon>Clostridia</taxon>
        <taxon>Lachnospirales</taxon>
        <taxon>Lachnospiraceae</taxon>
        <taxon>Blautia</taxon>
    </lineage>
</organism>
<evidence type="ECO:0000313" key="3">
    <source>
        <dbReference type="Proteomes" id="UP000649826"/>
    </source>
</evidence>
<keyword evidence="1" id="KW-0812">Transmembrane</keyword>
<gene>
    <name evidence="2" type="ORF">H8Z82_00820</name>
</gene>
<keyword evidence="3" id="KW-1185">Reference proteome</keyword>
<proteinExistence type="predicted"/>
<evidence type="ECO:0000313" key="2">
    <source>
        <dbReference type="EMBL" id="MBC5778230.1"/>
    </source>
</evidence>
<keyword evidence="1" id="KW-0472">Membrane</keyword>
<name>A0ABR7IDY0_9FIRM</name>
<protein>
    <recommendedName>
        <fullName evidence="4">EamA domain-containing protein</fullName>
    </recommendedName>
</protein>
<sequence>MQTNDESKLNQNKLTRSVKASLFSCVEPVASMVLTAVWMKVSFTTPDLMGTLFVIATSIILAIPTKKKINQ</sequence>
<keyword evidence="1" id="KW-1133">Transmembrane helix</keyword>
<accession>A0ABR7IDY0</accession>
<dbReference type="EMBL" id="JACOQG010000001">
    <property type="protein sequence ID" value="MBC5778230.1"/>
    <property type="molecule type" value="Genomic_DNA"/>
</dbReference>
<evidence type="ECO:0008006" key="4">
    <source>
        <dbReference type="Google" id="ProtNLM"/>
    </source>
</evidence>
<dbReference type="Proteomes" id="UP000649826">
    <property type="component" value="Unassembled WGS sequence"/>
</dbReference>
<comment type="caution">
    <text evidence="2">The sequence shown here is derived from an EMBL/GenBank/DDBJ whole genome shotgun (WGS) entry which is preliminary data.</text>
</comment>
<reference evidence="2 3" key="1">
    <citation type="submission" date="2020-08" db="EMBL/GenBank/DDBJ databases">
        <title>Genome public.</title>
        <authorList>
            <person name="Liu C."/>
            <person name="Sun Q."/>
        </authorList>
    </citation>
    <scope>NUCLEOTIDE SEQUENCE [LARGE SCALE GENOMIC DNA]</scope>
    <source>
        <strain evidence="2 3">M29</strain>
    </source>
</reference>
<feature type="transmembrane region" description="Helical" evidence="1">
    <location>
        <begin position="20"/>
        <end position="39"/>
    </location>
</feature>
<evidence type="ECO:0000256" key="1">
    <source>
        <dbReference type="SAM" id="Phobius"/>
    </source>
</evidence>
<dbReference type="RefSeq" id="WP_186993960.1">
    <property type="nucleotide sequence ID" value="NZ_JACOQG010000001.1"/>
</dbReference>